<proteinExistence type="predicted"/>
<dbReference type="PROSITE" id="PS51257">
    <property type="entry name" value="PROKAR_LIPOPROTEIN"/>
    <property type="match status" value="1"/>
</dbReference>
<dbReference type="RefSeq" id="WP_118914105.1">
    <property type="nucleotide sequence ID" value="NZ_QWLM01000013.1"/>
</dbReference>
<dbReference type="InterPro" id="IPR023365">
    <property type="entry name" value="Sortase_dom-sf"/>
</dbReference>
<dbReference type="Gene3D" id="2.40.260.10">
    <property type="entry name" value="Sortase"/>
    <property type="match status" value="1"/>
</dbReference>
<dbReference type="SUPFAM" id="SSF63817">
    <property type="entry name" value="Sortase"/>
    <property type="match status" value="1"/>
</dbReference>
<evidence type="ECO:0000313" key="4">
    <source>
        <dbReference type="Proteomes" id="UP000285376"/>
    </source>
</evidence>
<sequence>MNEVGRRSALTLAGVGLLGVAGCSRKRDSDDEASDVETAQAPTTTPAPTATAPKGGGSVPVSLAIPSIGFDRKVTGMGLTKSGEISPPPGVTQWYNATVSPGQVGISVIAGHVTFNGPDVFAKLPEVKVGQRLTVRFADKSSQKFRVTRVKSVDKEELRHDQSVWGSSKTPVLALITCDSASELVGVHHVNNFVVWTKPDN</sequence>
<dbReference type="EMBL" id="QWLM01000013">
    <property type="protein sequence ID" value="RHW44826.1"/>
    <property type="molecule type" value="Genomic_DNA"/>
</dbReference>
<comment type="caution">
    <text evidence="3">The sequence shown here is derived from an EMBL/GenBank/DDBJ whole genome shotgun (WGS) entry which is preliminary data.</text>
</comment>
<dbReference type="CDD" id="cd05829">
    <property type="entry name" value="Sortase_F"/>
    <property type="match status" value="1"/>
</dbReference>
<protein>
    <submittedName>
        <fullName evidence="3">Class F sortase</fullName>
    </submittedName>
</protein>
<feature type="region of interest" description="Disordered" evidence="2">
    <location>
        <begin position="23"/>
        <end position="58"/>
    </location>
</feature>
<accession>A0A417Z2H3</accession>
<evidence type="ECO:0000256" key="1">
    <source>
        <dbReference type="ARBA" id="ARBA00022801"/>
    </source>
</evidence>
<dbReference type="AlphaFoldDB" id="A0A417Z2H3"/>
<dbReference type="Proteomes" id="UP000285376">
    <property type="component" value="Unassembled WGS sequence"/>
</dbReference>
<dbReference type="Pfam" id="PF04203">
    <property type="entry name" value="Sortase"/>
    <property type="match status" value="1"/>
</dbReference>
<dbReference type="GO" id="GO:0016787">
    <property type="term" value="F:hydrolase activity"/>
    <property type="evidence" value="ECO:0007669"/>
    <property type="project" value="UniProtKB-KW"/>
</dbReference>
<organism evidence="3 4">
    <name type="scientific">Dermacoccus abyssi</name>
    <dbReference type="NCBI Taxonomy" id="322596"/>
    <lineage>
        <taxon>Bacteria</taxon>
        <taxon>Bacillati</taxon>
        <taxon>Actinomycetota</taxon>
        <taxon>Actinomycetes</taxon>
        <taxon>Micrococcales</taxon>
        <taxon>Dermacoccaceae</taxon>
        <taxon>Dermacoccus</taxon>
    </lineage>
</organism>
<reference evidence="3 4" key="1">
    <citation type="submission" date="2018-08" db="EMBL/GenBank/DDBJ databases">
        <title>Whole genome sequence analysis of Dermacoccus abyssi bacteria isolated from Deep Mariana trench Micromonospora spp reveals genes involved in the environmental adaptation and production of secondary metabolites.</title>
        <authorList>
            <person name="Abdel-Mageed W.M."/>
            <person name="Lehri B."/>
            <person name="Nouioui I."/>
            <person name="Goodfellow I."/>
            <person name="Jaspars M."/>
            <person name="Karlyshev A."/>
        </authorList>
    </citation>
    <scope>NUCLEOTIDE SEQUENCE [LARGE SCALE GENOMIC DNA]</scope>
    <source>
        <strain evidence="3 4">MT1.1</strain>
    </source>
</reference>
<keyword evidence="1" id="KW-0378">Hydrolase</keyword>
<feature type="compositionally biased region" description="Low complexity" evidence="2">
    <location>
        <begin position="38"/>
        <end position="53"/>
    </location>
</feature>
<evidence type="ECO:0000256" key="2">
    <source>
        <dbReference type="SAM" id="MobiDB-lite"/>
    </source>
</evidence>
<evidence type="ECO:0000313" key="3">
    <source>
        <dbReference type="EMBL" id="RHW44826.1"/>
    </source>
</evidence>
<name>A0A417Z2H3_9MICO</name>
<dbReference type="InterPro" id="IPR042001">
    <property type="entry name" value="Sortase_F"/>
</dbReference>
<gene>
    <name evidence="3" type="ORF">D1832_11280</name>
</gene>
<dbReference type="InterPro" id="IPR005754">
    <property type="entry name" value="Sortase"/>
</dbReference>